<dbReference type="Proteomes" id="UP000728185">
    <property type="component" value="Unassembled WGS sequence"/>
</dbReference>
<reference evidence="2" key="1">
    <citation type="submission" date="2019-05" db="EMBL/GenBank/DDBJ databases">
        <title>Annotation for the trematode Fasciolopsis buski.</title>
        <authorList>
            <person name="Choi Y.-J."/>
        </authorList>
    </citation>
    <scope>NUCLEOTIDE SEQUENCE</scope>
    <source>
        <strain evidence="2">HT</strain>
        <tissue evidence="2">Whole worm</tissue>
    </source>
</reference>
<dbReference type="AlphaFoldDB" id="A0A8E0RX42"/>
<feature type="compositionally biased region" description="Polar residues" evidence="1">
    <location>
        <begin position="95"/>
        <end position="113"/>
    </location>
</feature>
<evidence type="ECO:0000313" key="3">
    <source>
        <dbReference type="Proteomes" id="UP000728185"/>
    </source>
</evidence>
<comment type="caution">
    <text evidence="2">The sequence shown here is derived from an EMBL/GenBank/DDBJ whole genome shotgun (WGS) entry which is preliminary data.</text>
</comment>
<evidence type="ECO:0000313" key="2">
    <source>
        <dbReference type="EMBL" id="KAA0190241.1"/>
    </source>
</evidence>
<dbReference type="OrthoDB" id="10582974at2759"/>
<dbReference type="EMBL" id="LUCM01007265">
    <property type="protein sequence ID" value="KAA0190241.1"/>
    <property type="molecule type" value="Genomic_DNA"/>
</dbReference>
<name>A0A8E0RX42_9TREM</name>
<organism evidence="2 3">
    <name type="scientific">Fasciolopsis buskii</name>
    <dbReference type="NCBI Taxonomy" id="27845"/>
    <lineage>
        <taxon>Eukaryota</taxon>
        <taxon>Metazoa</taxon>
        <taxon>Spiralia</taxon>
        <taxon>Lophotrochozoa</taxon>
        <taxon>Platyhelminthes</taxon>
        <taxon>Trematoda</taxon>
        <taxon>Digenea</taxon>
        <taxon>Plagiorchiida</taxon>
        <taxon>Echinostomata</taxon>
        <taxon>Echinostomatoidea</taxon>
        <taxon>Fasciolidae</taxon>
        <taxon>Fasciolopsis</taxon>
    </lineage>
</organism>
<protein>
    <submittedName>
        <fullName evidence="2">Uncharacterized protein</fullName>
    </submittedName>
</protein>
<accession>A0A8E0RX42</accession>
<sequence length="350" mass="37903">MTNRTSNDELFGDKTLLLNAIDEILDSLILHIRTQKRAYEDMLQNPGSLVSRRKDGTSPFPKTSKFLTSIVTSKPSLHQVAHTVPCISSSSSVSRQNSVCQPTRDQVSRSSPEADSALTRSSRSPRPLSPSVGCFDAVQDVPRLMASTLQCTQPVSMSQSLTSSCSCFNSRNPDAVFQIANDLGSKTECRRLFPSTADNQESQTSTRCGCVALGSCFPRYATLTCDRSSRSYRLGLTDNSLRVSSCHRQSTPHSCVTRARLRPTTCVCSTPCCATKPLSNSTSGVLSHTPTRTVQLSASCSCPECHPNLTYYSLLLPANVSSPATSSSFSTHSAPGYLGKRRSLSLVRPI</sequence>
<feature type="region of interest" description="Disordered" evidence="1">
    <location>
        <begin position="93"/>
        <end position="131"/>
    </location>
</feature>
<evidence type="ECO:0000256" key="1">
    <source>
        <dbReference type="SAM" id="MobiDB-lite"/>
    </source>
</evidence>
<feature type="compositionally biased region" description="Low complexity" evidence="1">
    <location>
        <begin position="120"/>
        <end position="131"/>
    </location>
</feature>
<gene>
    <name evidence="2" type="ORF">FBUS_00815</name>
</gene>
<keyword evidence="3" id="KW-1185">Reference proteome</keyword>
<proteinExistence type="predicted"/>